<protein>
    <submittedName>
        <fullName evidence="4">Amidohydrolase</fullName>
    </submittedName>
</protein>
<dbReference type="InterPro" id="IPR032465">
    <property type="entry name" value="ACMSD"/>
</dbReference>
<dbReference type="GO" id="GO:0016787">
    <property type="term" value="F:hydrolase activity"/>
    <property type="evidence" value="ECO:0007669"/>
    <property type="project" value="InterPro"/>
</dbReference>
<name>A0A7M2WWZ5_9BACT</name>
<feature type="signal peptide" evidence="2">
    <location>
        <begin position="1"/>
        <end position="28"/>
    </location>
</feature>
<feature type="chain" id="PRO_5034716556" evidence="2">
    <location>
        <begin position="29"/>
        <end position="298"/>
    </location>
</feature>
<dbReference type="GO" id="GO:0005737">
    <property type="term" value="C:cytoplasm"/>
    <property type="evidence" value="ECO:0007669"/>
    <property type="project" value="TreeGrafter"/>
</dbReference>
<dbReference type="GO" id="GO:0016831">
    <property type="term" value="F:carboxy-lyase activity"/>
    <property type="evidence" value="ECO:0007669"/>
    <property type="project" value="InterPro"/>
</dbReference>
<keyword evidence="2" id="KW-0732">Signal</keyword>
<evidence type="ECO:0000256" key="1">
    <source>
        <dbReference type="ARBA" id="ARBA00023239"/>
    </source>
</evidence>
<sequence>MRFLPNAIRLTLAVFLGFVAFGGGAPSAEPPAAAIKFIDVHVHAHPCTPGGLDVVAEWMARNQIDRCIVSPLNHKGSRDYTDDDRKTMLANFAHYKGRIDRMCIIDAGQVQTVDEAVKILQKEVADGAIAFGEHYGVGLMFDDPKNMLLYEACEKVGLPVMFHIDQNKNMVEKGMERVDNVLKRFPKCRLIAHAYWWRQLKDADRQLQQFPNLYADVSGTVVPDLLSRDTKFAREFVIRNQDKLLFGTDEGWWSFKKNPSPYKHYTFFESLDLPAEVRYKVYRGNAEKLFGWKGVEKK</sequence>
<feature type="domain" description="Amidohydrolase-related" evidence="3">
    <location>
        <begin position="94"/>
        <end position="291"/>
    </location>
</feature>
<reference evidence="4 5" key="1">
    <citation type="submission" date="2020-10" db="EMBL/GenBank/DDBJ databases">
        <title>Wide distribution of Phycisphaera-like planctomycetes from WD2101 soil group in peatlands and genome analysis of the first cultivated representative.</title>
        <authorList>
            <person name="Dedysh S.N."/>
            <person name="Beletsky A.V."/>
            <person name="Ivanova A."/>
            <person name="Kulichevskaya I.S."/>
            <person name="Suzina N.E."/>
            <person name="Philippov D.A."/>
            <person name="Rakitin A.L."/>
            <person name="Mardanov A.V."/>
            <person name="Ravin N.V."/>
        </authorList>
    </citation>
    <scope>NUCLEOTIDE SEQUENCE [LARGE SCALE GENOMIC DNA]</scope>
    <source>
        <strain evidence="4 5">M1803</strain>
    </source>
</reference>
<evidence type="ECO:0000313" key="5">
    <source>
        <dbReference type="Proteomes" id="UP000593765"/>
    </source>
</evidence>
<accession>A0A7M2WWZ5</accession>
<evidence type="ECO:0000313" key="4">
    <source>
        <dbReference type="EMBL" id="QOV89722.1"/>
    </source>
</evidence>
<proteinExistence type="predicted"/>
<dbReference type="GO" id="GO:0019748">
    <property type="term" value="P:secondary metabolic process"/>
    <property type="evidence" value="ECO:0007669"/>
    <property type="project" value="TreeGrafter"/>
</dbReference>
<organism evidence="4 5">
    <name type="scientific">Humisphaera borealis</name>
    <dbReference type="NCBI Taxonomy" id="2807512"/>
    <lineage>
        <taxon>Bacteria</taxon>
        <taxon>Pseudomonadati</taxon>
        <taxon>Planctomycetota</taxon>
        <taxon>Phycisphaerae</taxon>
        <taxon>Tepidisphaerales</taxon>
        <taxon>Tepidisphaeraceae</taxon>
        <taxon>Humisphaera</taxon>
    </lineage>
</organism>
<dbReference type="InterPro" id="IPR006680">
    <property type="entry name" value="Amidohydro-rel"/>
</dbReference>
<keyword evidence="1" id="KW-0456">Lyase</keyword>
<dbReference type="InterPro" id="IPR032466">
    <property type="entry name" value="Metal_Hydrolase"/>
</dbReference>
<dbReference type="RefSeq" id="WP_206292777.1">
    <property type="nucleotide sequence ID" value="NZ_CP063458.1"/>
</dbReference>
<dbReference type="EMBL" id="CP063458">
    <property type="protein sequence ID" value="QOV89722.1"/>
    <property type="molecule type" value="Genomic_DNA"/>
</dbReference>
<dbReference type="AlphaFoldDB" id="A0A7M2WWZ5"/>
<dbReference type="KEGG" id="hbs:IPV69_26645"/>
<dbReference type="Pfam" id="PF04909">
    <property type="entry name" value="Amidohydro_2"/>
    <property type="match status" value="1"/>
</dbReference>
<dbReference type="Proteomes" id="UP000593765">
    <property type="component" value="Chromosome"/>
</dbReference>
<dbReference type="PANTHER" id="PTHR21240:SF28">
    <property type="entry name" value="ISO-OROTATE DECARBOXYLASE (EUROFUNG)"/>
    <property type="match status" value="1"/>
</dbReference>
<dbReference type="Gene3D" id="3.20.20.140">
    <property type="entry name" value="Metal-dependent hydrolases"/>
    <property type="match status" value="1"/>
</dbReference>
<evidence type="ECO:0000256" key="2">
    <source>
        <dbReference type="SAM" id="SignalP"/>
    </source>
</evidence>
<evidence type="ECO:0000259" key="3">
    <source>
        <dbReference type="Pfam" id="PF04909"/>
    </source>
</evidence>
<keyword evidence="5" id="KW-1185">Reference proteome</keyword>
<dbReference type="SUPFAM" id="SSF51556">
    <property type="entry name" value="Metallo-dependent hydrolases"/>
    <property type="match status" value="1"/>
</dbReference>
<gene>
    <name evidence="4" type="ORF">IPV69_26645</name>
</gene>
<dbReference type="PANTHER" id="PTHR21240">
    <property type="entry name" value="2-AMINO-3-CARBOXYLMUCONATE-6-SEMIALDEHYDE DECARBOXYLASE"/>
    <property type="match status" value="1"/>
</dbReference>